<dbReference type="InterPro" id="IPR007214">
    <property type="entry name" value="YbaK/aa-tRNA-synth-assoc-dom"/>
</dbReference>
<protein>
    <submittedName>
        <fullName evidence="2">YbaK/EbsC family protein</fullName>
    </submittedName>
</protein>
<dbReference type="Gene3D" id="3.90.960.10">
    <property type="entry name" value="YbaK/aminoacyl-tRNA synthetase-associated domain"/>
    <property type="match status" value="1"/>
</dbReference>
<gene>
    <name evidence="2" type="ORF">GYA55_04525</name>
</gene>
<reference evidence="2 3" key="1">
    <citation type="journal article" date="2020" name="Biotechnol. Biofuels">
        <title>New insights from the biogas microbiome by comprehensive genome-resolved metagenomics of nearly 1600 species originating from multiple anaerobic digesters.</title>
        <authorList>
            <person name="Campanaro S."/>
            <person name="Treu L."/>
            <person name="Rodriguez-R L.M."/>
            <person name="Kovalovszki A."/>
            <person name="Ziels R.M."/>
            <person name="Maus I."/>
            <person name="Zhu X."/>
            <person name="Kougias P.G."/>
            <person name="Basile A."/>
            <person name="Luo G."/>
            <person name="Schluter A."/>
            <person name="Konstantinidis K.T."/>
            <person name="Angelidaki I."/>
        </authorList>
    </citation>
    <scope>NUCLEOTIDE SEQUENCE [LARGE SCALE GENOMIC DNA]</scope>
    <source>
        <strain evidence="2">AS27yjCOA_65</strain>
    </source>
</reference>
<proteinExistence type="predicted"/>
<dbReference type="SUPFAM" id="SSF55826">
    <property type="entry name" value="YbaK/ProRS associated domain"/>
    <property type="match status" value="1"/>
</dbReference>
<feature type="domain" description="YbaK/aminoacyl-tRNA synthetase-associated" evidence="1">
    <location>
        <begin position="44"/>
        <end position="144"/>
    </location>
</feature>
<evidence type="ECO:0000313" key="2">
    <source>
        <dbReference type="EMBL" id="NMC62413.1"/>
    </source>
</evidence>
<dbReference type="Proteomes" id="UP000524246">
    <property type="component" value="Unassembled WGS sequence"/>
</dbReference>
<accession>A0A7X9IIU9</accession>
<organism evidence="2 3">
    <name type="scientific">SAR324 cluster bacterium</name>
    <dbReference type="NCBI Taxonomy" id="2024889"/>
    <lineage>
        <taxon>Bacteria</taxon>
        <taxon>Deltaproteobacteria</taxon>
        <taxon>SAR324 cluster</taxon>
    </lineage>
</organism>
<dbReference type="GO" id="GO:0002161">
    <property type="term" value="F:aminoacyl-tRNA deacylase activity"/>
    <property type="evidence" value="ECO:0007669"/>
    <property type="project" value="InterPro"/>
</dbReference>
<evidence type="ECO:0000259" key="1">
    <source>
        <dbReference type="Pfam" id="PF04073"/>
    </source>
</evidence>
<evidence type="ECO:0000313" key="3">
    <source>
        <dbReference type="Proteomes" id="UP000524246"/>
    </source>
</evidence>
<dbReference type="CDD" id="cd04332">
    <property type="entry name" value="YbaK_like"/>
    <property type="match status" value="1"/>
</dbReference>
<dbReference type="AlphaFoldDB" id="A0A7X9IIU9"/>
<name>A0A7X9IIU9_9DELT</name>
<sequence>MRDTSELYQRSKQQLDAAGNYSEFEHEPVLDYTAAAVVRDRFGLTGTETKSLFLRSKGGLSCMLVTVETKRADFGKIKEVLGERVLIASDKELQEQTGCKPMCAVPFGLPESIVILIDKELFSHRNLIFSPGPPERTVEMNIDAVKVVINGLPNRVEYV</sequence>
<dbReference type="InterPro" id="IPR036754">
    <property type="entry name" value="YbaK/aa-tRNA-synt-asso_dom_sf"/>
</dbReference>
<comment type="caution">
    <text evidence="2">The sequence shown here is derived from an EMBL/GenBank/DDBJ whole genome shotgun (WGS) entry which is preliminary data.</text>
</comment>
<dbReference type="Pfam" id="PF04073">
    <property type="entry name" value="tRNA_edit"/>
    <property type="match status" value="1"/>
</dbReference>
<dbReference type="EMBL" id="JAAZON010000188">
    <property type="protein sequence ID" value="NMC62413.1"/>
    <property type="molecule type" value="Genomic_DNA"/>
</dbReference>